<dbReference type="GO" id="GO:0005975">
    <property type="term" value="P:carbohydrate metabolic process"/>
    <property type="evidence" value="ECO:0007669"/>
    <property type="project" value="InterPro"/>
</dbReference>
<proteinExistence type="predicted"/>
<dbReference type="PANTHER" id="PTHR12143:SF39">
    <property type="entry name" value="SECRETED PROTEIN"/>
    <property type="match status" value="1"/>
</dbReference>
<protein>
    <submittedName>
        <fullName evidence="6">Glycoside hydrolase family protein</fullName>
    </submittedName>
</protein>
<accession>A0A0B8SZP9</accession>
<dbReference type="OrthoDB" id="9758101at2"/>
<dbReference type="InterPro" id="IPR041371">
    <property type="entry name" value="GH92_N"/>
</dbReference>
<dbReference type="GO" id="GO:0000224">
    <property type="term" value="F:peptide-N4-(N-acetyl-beta-glucosaminyl)asparagine amidase activity"/>
    <property type="evidence" value="ECO:0007669"/>
    <property type="project" value="TreeGrafter"/>
</dbReference>
<evidence type="ECO:0000256" key="1">
    <source>
        <dbReference type="ARBA" id="ARBA00001913"/>
    </source>
</evidence>
<dbReference type="NCBIfam" id="TIGR01180">
    <property type="entry name" value="aman2_put"/>
    <property type="match status" value="1"/>
</dbReference>
<dbReference type="InterPro" id="IPR014718">
    <property type="entry name" value="GH-type_carb-bd"/>
</dbReference>
<evidence type="ECO:0000313" key="7">
    <source>
        <dbReference type="Proteomes" id="UP000031802"/>
    </source>
</evidence>
<dbReference type="Gene3D" id="1.20.1610.10">
    <property type="entry name" value="alpha-1,2-mannosidases domains"/>
    <property type="match status" value="1"/>
</dbReference>
<comment type="subunit">
    <text evidence="2">Monomer.</text>
</comment>
<dbReference type="GO" id="GO:0030246">
    <property type="term" value="F:carbohydrate binding"/>
    <property type="evidence" value="ECO:0007669"/>
    <property type="project" value="InterPro"/>
</dbReference>
<evidence type="ECO:0000256" key="2">
    <source>
        <dbReference type="ARBA" id="ARBA00011245"/>
    </source>
</evidence>
<dbReference type="Gene3D" id="3.30.2080.10">
    <property type="entry name" value="GH92 mannosidase domain"/>
    <property type="match status" value="1"/>
</dbReference>
<dbReference type="eggNOG" id="COG3537">
    <property type="taxonomic scope" value="Bacteria"/>
</dbReference>
<reference evidence="7" key="1">
    <citation type="submission" date="2014-04" db="EMBL/GenBank/DDBJ databases">
        <title>Whole-Genome optical mapping and complete genome sequence of Sphingobacterium deserti sp. nov., a new spaces isolated from desert in the west of China.</title>
        <authorList>
            <person name="Teng C."/>
            <person name="Zhou Z."/>
            <person name="Li X."/>
            <person name="Chen M."/>
            <person name="Lin M."/>
            <person name="Wang L."/>
            <person name="Su S."/>
            <person name="Zhang C."/>
            <person name="Zhang W."/>
        </authorList>
    </citation>
    <scope>NUCLEOTIDE SEQUENCE [LARGE SCALE GENOMIC DNA]</scope>
    <source>
        <strain evidence="7">ACCC05744</strain>
    </source>
</reference>
<reference evidence="6 7" key="2">
    <citation type="journal article" date="2015" name="PLoS ONE">
        <title>Whole-Genome Optical Mapping and Finished Genome Sequence of Sphingobacterium deserti sp. nov., a New Species Isolated from the Western Desert of China.</title>
        <authorList>
            <person name="Teng C."/>
            <person name="Zhou Z."/>
            <person name="Molnar I."/>
            <person name="Li X."/>
            <person name="Tang R."/>
            <person name="Chen M."/>
            <person name="Wang L."/>
            <person name="Su S."/>
            <person name="Zhang W."/>
            <person name="Lin M."/>
        </authorList>
    </citation>
    <scope>NUCLEOTIDE SEQUENCE [LARGE SCALE GENOMIC DNA]</scope>
    <source>
        <strain evidence="7">ACCC05744</strain>
    </source>
</reference>
<dbReference type="STRING" id="1229276.DI53_2943"/>
<dbReference type="PATRIC" id="fig|1229276.3.peg.3042"/>
<dbReference type="GO" id="GO:0005829">
    <property type="term" value="C:cytosol"/>
    <property type="evidence" value="ECO:0007669"/>
    <property type="project" value="TreeGrafter"/>
</dbReference>
<keyword evidence="3" id="KW-0106">Calcium</keyword>
<dbReference type="Gene3D" id="2.70.98.10">
    <property type="match status" value="1"/>
</dbReference>
<dbReference type="InterPro" id="IPR012939">
    <property type="entry name" value="Glyco_hydro_92"/>
</dbReference>
<feature type="domain" description="Glycosyl hydrolase family 92 N-terminal" evidence="5">
    <location>
        <begin position="37"/>
        <end position="280"/>
    </location>
</feature>
<dbReference type="Pfam" id="PF07971">
    <property type="entry name" value="Glyco_hydro_92"/>
    <property type="match status" value="1"/>
</dbReference>
<dbReference type="AlphaFoldDB" id="A0A0B8SZP9"/>
<evidence type="ECO:0000256" key="3">
    <source>
        <dbReference type="ARBA" id="ARBA00022837"/>
    </source>
</evidence>
<dbReference type="InterPro" id="IPR005887">
    <property type="entry name" value="GH92_a_mannosidase_put"/>
</dbReference>
<comment type="cofactor">
    <cofactor evidence="1">
        <name>Ca(2+)</name>
        <dbReference type="ChEBI" id="CHEBI:29108"/>
    </cofactor>
</comment>
<comment type="caution">
    <text evidence="6">The sequence shown here is derived from an EMBL/GenBank/DDBJ whole genome shotgun (WGS) entry which is preliminary data.</text>
</comment>
<dbReference type="Pfam" id="PF17678">
    <property type="entry name" value="Glyco_hydro_92N"/>
    <property type="match status" value="1"/>
</dbReference>
<gene>
    <name evidence="6" type="ORF">DI53_2943</name>
</gene>
<evidence type="ECO:0000259" key="5">
    <source>
        <dbReference type="Pfam" id="PF17678"/>
    </source>
</evidence>
<feature type="domain" description="Glycosyl hydrolase family 92" evidence="4">
    <location>
        <begin position="286"/>
        <end position="780"/>
    </location>
</feature>
<dbReference type="InterPro" id="IPR050883">
    <property type="entry name" value="PNGase"/>
</dbReference>
<sequence>MKYLMKRKQLKIILFGCYTFLLSTLLYGQNNHDLLAYVDPRIGTAHCRWFYFTPGASPFGMAKPAPSTDASYGNKSGWEAVGYDARHRSIEGFANFHEFQVGGVVFAPLVGTLQTIPGTLENPKSGYRMVFDKRDEIAAPGYYSVDFRDEQIRAELTSTKRVAFHRYTFPKTEEAHILFDIGNQQGESGPVDDAQVYLTTDGRIEGYVATLPAYVQKYQPGAVVKMFFSVELSKQPKAYGAFHGAHIAKGEKSSQGKGAGLYLTFSTNEQESITLKAGLSYTSIANARHNLQTEAKELSFDRARTQAENDWAEHLDRIRVHSNRKTDMTKFYTGLYHALCGRGLASDVNGAYPKNDGSVGQIPLDANKKPLHQHYNTDAIWGAFWNLTQLWTLAYPEYYSDWVKSQLLVYKDAGWLGDGIANSRYVSGVGTNFVSLALASAYASGIRDFDIEQGYAAALKNELQHEGRPFGAGKSDVDRFVKYGYVNHLDSGSGPDEGWRFSASHTLEYAFSSYAVGQWAKLLGKKNDQHQLAGLADAWEHIFDKQSHFMRPKDANGKFIRDFKPEEAWRGFQEGNAWQYSFYVPHAPHQLVKAIGQDRFNARLDSIFLVSQQNKFGGGTTLDAFSGLEGLYNHGNQPSLHIAWLFNYSGKPSLTQKWVRQITEEFYGADEIHGYGYGQDEDQGQLGAWFVLASMGLFDVKGFTDPQTELGIAAPIFDSIRIKGNPAYFSGRDFEIEVRDNTTEKRYAHSFELNGKRLKKPFIKLRDIQQGGKLVIQMGSEPKDKYK</sequence>
<keyword evidence="7" id="KW-1185">Reference proteome</keyword>
<dbReference type="PANTHER" id="PTHR12143">
    <property type="entry name" value="PEPTIDE N-GLYCANASE PNGASE -RELATED"/>
    <property type="match status" value="1"/>
</dbReference>
<keyword evidence="6" id="KW-0378">Hydrolase</keyword>
<evidence type="ECO:0000313" key="6">
    <source>
        <dbReference type="EMBL" id="KGE13412.1"/>
    </source>
</evidence>
<dbReference type="EMBL" id="JJMU01000053">
    <property type="protein sequence ID" value="KGE13412.1"/>
    <property type="molecule type" value="Genomic_DNA"/>
</dbReference>
<dbReference type="Gene3D" id="1.20.1050.60">
    <property type="entry name" value="alpha-1,2-mannosidase"/>
    <property type="match status" value="1"/>
</dbReference>
<dbReference type="GO" id="GO:0006516">
    <property type="term" value="P:glycoprotein catabolic process"/>
    <property type="evidence" value="ECO:0007669"/>
    <property type="project" value="TreeGrafter"/>
</dbReference>
<organism evidence="6 7">
    <name type="scientific">Sphingobacterium deserti</name>
    <dbReference type="NCBI Taxonomy" id="1229276"/>
    <lineage>
        <taxon>Bacteria</taxon>
        <taxon>Pseudomonadati</taxon>
        <taxon>Bacteroidota</taxon>
        <taxon>Sphingobacteriia</taxon>
        <taxon>Sphingobacteriales</taxon>
        <taxon>Sphingobacteriaceae</taxon>
        <taxon>Sphingobacterium</taxon>
    </lineage>
</organism>
<dbReference type="Proteomes" id="UP000031802">
    <property type="component" value="Unassembled WGS sequence"/>
</dbReference>
<name>A0A0B8SZP9_9SPHI</name>
<dbReference type="SUPFAM" id="SSF48208">
    <property type="entry name" value="Six-hairpin glycosidases"/>
    <property type="match status" value="1"/>
</dbReference>
<evidence type="ECO:0000259" key="4">
    <source>
        <dbReference type="Pfam" id="PF07971"/>
    </source>
</evidence>
<dbReference type="InterPro" id="IPR008928">
    <property type="entry name" value="6-hairpin_glycosidase_sf"/>
</dbReference>